<feature type="region of interest" description="Disordered" evidence="1">
    <location>
        <begin position="482"/>
        <end position="505"/>
    </location>
</feature>
<dbReference type="AlphaFoldDB" id="A0A9P8ZZ72"/>
<dbReference type="PROSITE" id="PS50181">
    <property type="entry name" value="FBOX"/>
    <property type="match status" value="1"/>
</dbReference>
<reference evidence="3" key="1">
    <citation type="journal article" date="2021" name="Nat. Commun.">
        <title>Genetic determinants of endophytism in the Arabidopsis root mycobiome.</title>
        <authorList>
            <person name="Mesny F."/>
            <person name="Miyauchi S."/>
            <person name="Thiergart T."/>
            <person name="Pickel B."/>
            <person name="Atanasova L."/>
            <person name="Karlsson M."/>
            <person name="Huettel B."/>
            <person name="Barry K.W."/>
            <person name="Haridas S."/>
            <person name="Chen C."/>
            <person name="Bauer D."/>
            <person name="Andreopoulos W."/>
            <person name="Pangilinan J."/>
            <person name="LaButti K."/>
            <person name="Riley R."/>
            <person name="Lipzen A."/>
            <person name="Clum A."/>
            <person name="Drula E."/>
            <person name="Henrissat B."/>
            <person name="Kohler A."/>
            <person name="Grigoriev I.V."/>
            <person name="Martin F.M."/>
            <person name="Hacquard S."/>
        </authorList>
    </citation>
    <scope>NUCLEOTIDE SEQUENCE</scope>
    <source>
        <strain evidence="3">MPI-SDFR-AT-0073</strain>
    </source>
</reference>
<dbReference type="GeneID" id="70136275"/>
<dbReference type="EMBL" id="JAGPXC010000004">
    <property type="protein sequence ID" value="KAH6654741.1"/>
    <property type="molecule type" value="Genomic_DNA"/>
</dbReference>
<feature type="domain" description="F-box" evidence="2">
    <location>
        <begin position="1"/>
        <end position="46"/>
    </location>
</feature>
<feature type="region of interest" description="Disordered" evidence="1">
    <location>
        <begin position="409"/>
        <end position="432"/>
    </location>
</feature>
<dbReference type="OrthoDB" id="2522477at2759"/>
<dbReference type="Proteomes" id="UP000758603">
    <property type="component" value="Unassembled WGS sequence"/>
</dbReference>
<comment type="caution">
    <text evidence="3">The sequence shown here is derived from an EMBL/GenBank/DDBJ whole genome shotgun (WGS) entry which is preliminary data.</text>
</comment>
<protein>
    <recommendedName>
        <fullName evidence="2">F-box domain-containing protein</fullName>
    </recommendedName>
</protein>
<evidence type="ECO:0000256" key="1">
    <source>
        <dbReference type="SAM" id="MobiDB-lite"/>
    </source>
</evidence>
<evidence type="ECO:0000313" key="4">
    <source>
        <dbReference type="Proteomes" id="UP000758603"/>
    </source>
</evidence>
<dbReference type="RefSeq" id="XP_045959011.1">
    <property type="nucleotide sequence ID" value="XM_046107384.1"/>
</dbReference>
<gene>
    <name evidence="3" type="ORF">BKA67DRAFT_659019</name>
</gene>
<keyword evidence="4" id="KW-1185">Reference proteome</keyword>
<organism evidence="3 4">
    <name type="scientific">Truncatella angustata</name>
    <dbReference type="NCBI Taxonomy" id="152316"/>
    <lineage>
        <taxon>Eukaryota</taxon>
        <taxon>Fungi</taxon>
        <taxon>Dikarya</taxon>
        <taxon>Ascomycota</taxon>
        <taxon>Pezizomycotina</taxon>
        <taxon>Sordariomycetes</taxon>
        <taxon>Xylariomycetidae</taxon>
        <taxon>Amphisphaeriales</taxon>
        <taxon>Sporocadaceae</taxon>
        <taxon>Truncatella</taxon>
    </lineage>
</organism>
<sequence length="505" mass="57678">MSLKQLPSELILQVFQQIDDAKALQSVACTCAEFRDVAEICLYSRALITQRASMEQFMELCRSDTRRASYIHELQLLYSVRQYDRLETQPVDLLYFPCLGTFVSESPFCNGHSRIGKNDEGIWKADKEAYMRAFEKASLLSGIPKAEKPLSKLRSITLHWTTSIHLRFWETSPACPVFLLPELHELELSCVKIKISESDPDLSAFRSKTALKSIIFRESIVSPDALEQILSLPSGLTTLVLHELNYHRTGTSFYNFFKDDLETSQRALSLQATSLRYFDFYGQYTGYTGRLERRSRCLDLSNMTALTYLQLDSGDCNIETPPPNLETLCLTNVDLRLLRVGMRPMLLKSVNLEECLRSCSVRKTEFRLDLRIHPQYPAWSVGQREDVSIRQVIANFQNKLDTFKHTLAELPEEDEPTGPLKPDNAGDGAASDISPELVPVRMRVLTAKRVSYIPPYLYREKAPKWIVRYDSDFLAHPYNEDRTLAEDDSSGDEEMSAAFRNGELS</sequence>
<proteinExistence type="predicted"/>
<dbReference type="SUPFAM" id="SSF52058">
    <property type="entry name" value="L domain-like"/>
    <property type="match status" value="1"/>
</dbReference>
<evidence type="ECO:0000259" key="2">
    <source>
        <dbReference type="PROSITE" id="PS50181"/>
    </source>
</evidence>
<feature type="compositionally biased region" description="Acidic residues" evidence="1">
    <location>
        <begin position="486"/>
        <end position="495"/>
    </location>
</feature>
<dbReference type="InterPro" id="IPR001810">
    <property type="entry name" value="F-box_dom"/>
</dbReference>
<evidence type="ECO:0000313" key="3">
    <source>
        <dbReference type="EMBL" id="KAH6654741.1"/>
    </source>
</evidence>
<name>A0A9P8ZZ72_9PEZI</name>
<accession>A0A9P8ZZ72</accession>
<dbReference type="Pfam" id="PF12937">
    <property type="entry name" value="F-box-like"/>
    <property type="match status" value="1"/>
</dbReference>